<comment type="caution">
    <text evidence="1">The sequence shown here is derived from an EMBL/GenBank/DDBJ whole genome shotgun (WGS) entry which is preliminary data.</text>
</comment>
<accession>A0A1F7WFA0</accession>
<reference evidence="1 2" key="1">
    <citation type="journal article" date="2016" name="Nat. Commun.">
        <title>Thousands of microbial genomes shed light on interconnected biogeochemical processes in an aquifer system.</title>
        <authorList>
            <person name="Anantharaman K."/>
            <person name="Brown C.T."/>
            <person name="Hug L.A."/>
            <person name="Sharon I."/>
            <person name="Castelle C.J."/>
            <person name="Probst A.J."/>
            <person name="Thomas B.C."/>
            <person name="Singh A."/>
            <person name="Wilkins M.J."/>
            <person name="Karaoz U."/>
            <person name="Brodie E.L."/>
            <person name="Williams K.H."/>
            <person name="Hubbard S.S."/>
            <person name="Banfield J.F."/>
        </authorList>
    </citation>
    <scope>NUCLEOTIDE SEQUENCE [LARGE SCALE GENOMIC DNA]</scope>
</reference>
<dbReference type="AlphaFoldDB" id="A0A1F7WFA0"/>
<organism evidence="1 2">
    <name type="scientific">Candidatus Uhrbacteria bacterium RIFOXYC2_FULL_47_19</name>
    <dbReference type="NCBI Taxonomy" id="1802424"/>
    <lineage>
        <taxon>Bacteria</taxon>
        <taxon>Candidatus Uhriibacteriota</taxon>
    </lineage>
</organism>
<dbReference type="Proteomes" id="UP000176988">
    <property type="component" value="Unassembled WGS sequence"/>
</dbReference>
<dbReference type="STRING" id="1802424.A2480_02805"/>
<gene>
    <name evidence="1" type="ORF">A2480_02805</name>
</gene>
<evidence type="ECO:0000313" key="1">
    <source>
        <dbReference type="EMBL" id="OGM01059.1"/>
    </source>
</evidence>
<evidence type="ECO:0000313" key="2">
    <source>
        <dbReference type="Proteomes" id="UP000176988"/>
    </source>
</evidence>
<evidence type="ECO:0008006" key="3">
    <source>
        <dbReference type="Google" id="ProtNLM"/>
    </source>
</evidence>
<sequence length="211" mass="24351">MLGCAYILHFDFFVTEETNADYLSGIRRLEDDFGYRVVAAVCDGKKWLCEQLRAAGYPVQHCQFHMLKTVTRHLTRHPVLEAGIELRRIAMTLKHASGASFTGALHDWFGRWRVFLKEHTTDPVTGRWQYTHRRIRGAYASLMRALPFLFTFEGYPDLDIPKTTNTLDGTFSHLKQKIYVHRGLNVETQKKMIGTILNAPSQTKRPTENVH</sequence>
<proteinExistence type="predicted"/>
<protein>
    <recommendedName>
        <fullName evidence="3">Mutator family transposase</fullName>
    </recommendedName>
</protein>
<name>A0A1F7WFA0_9BACT</name>
<dbReference type="EMBL" id="MGFG01000019">
    <property type="protein sequence ID" value="OGM01059.1"/>
    <property type="molecule type" value="Genomic_DNA"/>
</dbReference>